<dbReference type="AlphaFoldDB" id="A0A136Q100"/>
<sequence>MRSPAKARRRSGFVGKRAPGFPKAQTERGWTAKAPERQPPHGKASRKGGCDEKEYKI</sequence>
<keyword evidence="3" id="KW-1185">Reference proteome</keyword>
<proteinExistence type="predicted"/>
<organism evidence="2 3">
    <name type="scientific">Christensenella minuta</name>
    <dbReference type="NCBI Taxonomy" id="626937"/>
    <lineage>
        <taxon>Bacteria</taxon>
        <taxon>Bacillati</taxon>
        <taxon>Bacillota</taxon>
        <taxon>Clostridia</taxon>
        <taxon>Christensenellales</taxon>
        <taxon>Christensenellaceae</taxon>
        <taxon>Christensenella</taxon>
    </lineage>
</organism>
<dbReference type="EMBL" id="LSZW01000065">
    <property type="protein sequence ID" value="KXK64371.1"/>
    <property type="molecule type" value="Genomic_DNA"/>
</dbReference>
<feature type="compositionally biased region" description="Basic residues" evidence="1">
    <location>
        <begin position="1"/>
        <end position="11"/>
    </location>
</feature>
<dbReference type="STRING" id="626937.HMPREF3293_03026"/>
<name>A0A136Q100_9FIRM</name>
<gene>
    <name evidence="2" type="ORF">HMPREF3293_03026</name>
</gene>
<feature type="region of interest" description="Disordered" evidence="1">
    <location>
        <begin position="1"/>
        <end position="57"/>
    </location>
</feature>
<accession>A0A136Q100</accession>
<evidence type="ECO:0000313" key="2">
    <source>
        <dbReference type="EMBL" id="KXK64371.1"/>
    </source>
</evidence>
<evidence type="ECO:0000313" key="3">
    <source>
        <dbReference type="Proteomes" id="UP000070366"/>
    </source>
</evidence>
<protein>
    <submittedName>
        <fullName evidence="2">Uncharacterized protein</fullName>
    </submittedName>
</protein>
<comment type="caution">
    <text evidence="2">The sequence shown here is derived from an EMBL/GenBank/DDBJ whole genome shotgun (WGS) entry which is preliminary data.</text>
</comment>
<dbReference type="Proteomes" id="UP000070366">
    <property type="component" value="Unassembled WGS sequence"/>
</dbReference>
<reference evidence="3" key="1">
    <citation type="submission" date="2016-02" db="EMBL/GenBank/DDBJ databases">
        <authorList>
            <person name="Mitreva M."/>
            <person name="Pepin K.H."/>
            <person name="Mihindukulasuriya K.A."/>
            <person name="Fulton R."/>
            <person name="Fronick C."/>
            <person name="O'Laughlin M."/>
            <person name="Miner T."/>
            <person name="Herter B."/>
            <person name="Rosa B.A."/>
            <person name="Cordes M."/>
            <person name="Tomlinson C."/>
            <person name="Wollam A."/>
            <person name="Palsikar V.B."/>
            <person name="Mardis E.R."/>
            <person name="Wilson R.K."/>
        </authorList>
    </citation>
    <scope>NUCLEOTIDE SEQUENCE [LARGE SCALE GENOMIC DNA]</scope>
    <source>
        <strain evidence="3">DSM 22607</strain>
    </source>
</reference>
<evidence type="ECO:0000256" key="1">
    <source>
        <dbReference type="SAM" id="MobiDB-lite"/>
    </source>
</evidence>
<feature type="compositionally biased region" description="Basic and acidic residues" evidence="1">
    <location>
        <begin position="48"/>
        <end position="57"/>
    </location>
</feature>